<evidence type="ECO:0000313" key="1">
    <source>
        <dbReference type="EMBL" id="MBC2604118.1"/>
    </source>
</evidence>
<protein>
    <submittedName>
        <fullName evidence="1">Uncharacterized protein</fullName>
    </submittedName>
</protein>
<accession>A0A7X1B1X9</accession>
<proteinExistence type="predicted"/>
<dbReference type="Proteomes" id="UP000525652">
    <property type="component" value="Unassembled WGS sequence"/>
</dbReference>
<dbReference type="RefSeq" id="WP_185694735.1">
    <property type="nucleotide sequence ID" value="NZ_JACHVA010000138.1"/>
</dbReference>
<gene>
    <name evidence="1" type="ORF">H5P30_20230</name>
</gene>
<keyword evidence="2" id="KW-1185">Reference proteome</keyword>
<reference evidence="1 2" key="1">
    <citation type="submission" date="2020-07" db="EMBL/GenBank/DDBJ databases">
        <authorList>
            <person name="Feng X."/>
        </authorList>
    </citation>
    <scope>NUCLEOTIDE SEQUENCE [LARGE SCALE GENOMIC DNA]</scope>
    <source>
        <strain evidence="1 2">JCM14086</strain>
    </source>
</reference>
<organism evidence="1 2">
    <name type="scientific">Puniceicoccus vermicola</name>
    <dbReference type="NCBI Taxonomy" id="388746"/>
    <lineage>
        <taxon>Bacteria</taxon>
        <taxon>Pseudomonadati</taxon>
        <taxon>Verrucomicrobiota</taxon>
        <taxon>Opitutia</taxon>
        <taxon>Puniceicoccales</taxon>
        <taxon>Puniceicoccaceae</taxon>
        <taxon>Puniceicoccus</taxon>
    </lineage>
</organism>
<dbReference type="AlphaFoldDB" id="A0A7X1B1X9"/>
<name>A0A7X1B1X9_9BACT</name>
<sequence>MTAHGCDESFQGPAALAADFRIADAAPTGERAGSSHYFAFIHGSTFSYVVPGYMTAHGCDESFQGPDASAADSPDCGGRSYG</sequence>
<comment type="caution">
    <text evidence="1">The sequence shown here is derived from an EMBL/GenBank/DDBJ whole genome shotgun (WGS) entry which is preliminary data.</text>
</comment>
<evidence type="ECO:0000313" key="2">
    <source>
        <dbReference type="Proteomes" id="UP000525652"/>
    </source>
</evidence>
<dbReference type="EMBL" id="JACHVA010000138">
    <property type="protein sequence ID" value="MBC2604118.1"/>
    <property type="molecule type" value="Genomic_DNA"/>
</dbReference>